<dbReference type="GO" id="GO:0006629">
    <property type="term" value="P:lipid metabolic process"/>
    <property type="evidence" value="ECO:0007669"/>
    <property type="project" value="UniProtKB-ARBA"/>
</dbReference>
<keyword evidence="5 9" id="KW-0560">Oxidoreductase</keyword>
<evidence type="ECO:0000313" key="11">
    <source>
        <dbReference type="EMBL" id="BAU00951.1"/>
    </source>
</evidence>
<dbReference type="PRINTS" id="PR00463">
    <property type="entry name" value="EP450I"/>
</dbReference>
<evidence type="ECO:0000256" key="7">
    <source>
        <dbReference type="ARBA" id="ARBA00023033"/>
    </source>
</evidence>
<evidence type="ECO:0000256" key="8">
    <source>
        <dbReference type="PIRSR" id="PIRSR602401-1"/>
    </source>
</evidence>
<evidence type="ECO:0000313" key="12">
    <source>
        <dbReference type="Proteomes" id="UP000291084"/>
    </source>
</evidence>
<sequence length="554" mass="64513">MSSNLHFKNSKFMHTQAQLSFDMAMLLYVFIIASFFSFVYFFHCRRFSKHPLLVDYPILGMLPTVIFNLWRVHDFFTEVLTKHGGTGEFKGPWFTKMNYLVTCDSLNVQHMLCKRFDNYIKGSEFRDIFEPFGDGVVTADSETWKYFRTVLHSLIKQRRFEVFVDQTVQKKVYTSLLPILDHAQQQGRVVDLQDIFNRFTFDNICSTIVGHDPKCLSIDFPEVAIEKAFNECEESIFYRHVVPGSVWKLQKWLQIGQEKKMTEACRTFDDFIYSCIASKREELSKCSREEMEEAPFDLLTALITEERGRLHDDKFLRDGAFNFFVAGRETMTSALTWFFWLIAKHPLVEAKILEEIRDHFKTDEKKTVDCGDHGFHEDHHDHNLDQEQYLEKSVSGEVLGMQEVKKLVYLHGALCEALRLFPPVPIERKQAVKADTLPSGHRVNGNTMIMFSLYAMGRCEEIWGKDCLEFKPERWISERGEIVYAPAYKFIAFNAGPRICLGKDLAFLQMKMVAAAILRKYCFKVVEDHVATPTHSIVLLMKNGLKARIMKREV</sequence>
<dbReference type="AlphaFoldDB" id="A0A0S3T768"/>
<dbReference type="InterPro" id="IPR001128">
    <property type="entry name" value="Cyt_P450"/>
</dbReference>
<dbReference type="GO" id="GO:0020037">
    <property type="term" value="F:heme binding"/>
    <property type="evidence" value="ECO:0007669"/>
    <property type="project" value="InterPro"/>
</dbReference>
<proteinExistence type="inferred from homology"/>
<evidence type="ECO:0000256" key="10">
    <source>
        <dbReference type="SAM" id="Phobius"/>
    </source>
</evidence>
<keyword evidence="3 8" id="KW-0349">Heme</keyword>
<keyword evidence="10" id="KW-0472">Membrane</keyword>
<dbReference type="GO" id="GO:0016705">
    <property type="term" value="F:oxidoreductase activity, acting on paired donors, with incorporation or reduction of molecular oxygen"/>
    <property type="evidence" value="ECO:0007669"/>
    <property type="project" value="InterPro"/>
</dbReference>
<evidence type="ECO:0000256" key="1">
    <source>
        <dbReference type="ARBA" id="ARBA00001971"/>
    </source>
</evidence>
<dbReference type="InterPro" id="IPR036396">
    <property type="entry name" value="Cyt_P450_sf"/>
</dbReference>
<evidence type="ECO:0000256" key="9">
    <source>
        <dbReference type="RuleBase" id="RU000461"/>
    </source>
</evidence>
<dbReference type="GO" id="GO:0005506">
    <property type="term" value="F:iron ion binding"/>
    <property type="evidence" value="ECO:0007669"/>
    <property type="project" value="InterPro"/>
</dbReference>
<keyword evidence="12" id="KW-1185">Reference proteome</keyword>
<keyword evidence="6 8" id="KW-0408">Iron</keyword>
<reference evidence="11 12" key="1">
    <citation type="journal article" date="2015" name="Sci. Rep.">
        <title>The power of single molecule real-time sequencing technology in the de novo assembly of a eukaryotic genome.</title>
        <authorList>
            <person name="Sakai H."/>
            <person name="Naito K."/>
            <person name="Ogiso-Tanaka E."/>
            <person name="Takahashi Y."/>
            <person name="Iseki K."/>
            <person name="Muto C."/>
            <person name="Satou K."/>
            <person name="Teruya K."/>
            <person name="Shiroma A."/>
            <person name="Shimoji M."/>
            <person name="Hirano T."/>
            <person name="Itoh T."/>
            <person name="Kaga A."/>
            <person name="Tomooka N."/>
        </authorList>
    </citation>
    <scope>NUCLEOTIDE SEQUENCE [LARGE SCALE GENOMIC DNA]</scope>
    <source>
        <strain evidence="12">cv. Shumari</strain>
    </source>
</reference>
<dbReference type="Proteomes" id="UP000291084">
    <property type="component" value="Chromosome 11"/>
</dbReference>
<keyword evidence="10" id="KW-0812">Transmembrane</keyword>
<evidence type="ECO:0000256" key="2">
    <source>
        <dbReference type="ARBA" id="ARBA00010617"/>
    </source>
</evidence>
<evidence type="ECO:0000256" key="3">
    <source>
        <dbReference type="ARBA" id="ARBA00022617"/>
    </source>
</evidence>
<keyword evidence="7 9" id="KW-0503">Monooxygenase</keyword>
<dbReference type="SUPFAM" id="SSF48264">
    <property type="entry name" value="Cytochrome P450"/>
    <property type="match status" value="1"/>
</dbReference>
<dbReference type="EMBL" id="AP015044">
    <property type="protein sequence ID" value="BAU00951.1"/>
    <property type="molecule type" value="Genomic_DNA"/>
</dbReference>
<name>A0A0S3T768_PHAAN</name>
<organism evidence="11 12">
    <name type="scientific">Vigna angularis var. angularis</name>
    <dbReference type="NCBI Taxonomy" id="157739"/>
    <lineage>
        <taxon>Eukaryota</taxon>
        <taxon>Viridiplantae</taxon>
        <taxon>Streptophyta</taxon>
        <taxon>Embryophyta</taxon>
        <taxon>Tracheophyta</taxon>
        <taxon>Spermatophyta</taxon>
        <taxon>Magnoliopsida</taxon>
        <taxon>eudicotyledons</taxon>
        <taxon>Gunneridae</taxon>
        <taxon>Pentapetalae</taxon>
        <taxon>rosids</taxon>
        <taxon>fabids</taxon>
        <taxon>Fabales</taxon>
        <taxon>Fabaceae</taxon>
        <taxon>Papilionoideae</taxon>
        <taxon>50 kb inversion clade</taxon>
        <taxon>NPAAA clade</taxon>
        <taxon>indigoferoid/millettioid clade</taxon>
        <taxon>Phaseoleae</taxon>
        <taxon>Vigna</taxon>
    </lineage>
</organism>
<dbReference type="OrthoDB" id="1470350at2759"/>
<evidence type="ECO:0000256" key="4">
    <source>
        <dbReference type="ARBA" id="ARBA00022723"/>
    </source>
</evidence>
<dbReference type="PANTHER" id="PTHR24296">
    <property type="entry name" value="CYTOCHROME P450"/>
    <property type="match status" value="1"/>
</dbReference>
<dbReference type="InterPro" id="IPR017972">
    <property type="entry name" value="Cyt_P450_CS"/>
</dbReference>
<evidence type="ECO:0000256" key="6">
    <source>
        <dbReference type="ARBA" id="ARBA00023004"/>
    </source>
</evidence>
<comment type="cofactor">
    <cofactor evidence="1 8">
        <name>heme</name>
        <dbReference type="ChEBI" id="CHEBI:30413"/>
    </cofactor>
</comment>
<keyword evidence="4 8" id="KW-0479">Metal-binding</keyword>
<evidence type="ECO:0000256" key="5">
    <source>
        <dbReference type="ARBA" id="ARBA00023002"/>
    </source>
</evidence>
<keyword evidence="10" id="KW-1133">Transmembrane helix</keyword>
<dbReference type="Gene3D" id="1.10.630.10">
    <property type="entry name" value="Cytochrome P450"/>
    <property type="match status" value="1"/>
</dbReference>
<gene>
    <name evidence="11" type="primary">Vigan.11G009400</name>
    <name evidence="11" type="ORF">VIGAN_11009400</name>
</gene>
<dbReference type="PRINTS" id="PR00385">
    <property type="entry name" value="P450"/>
</dbReference>
<feature type="binding site" description="axial binding residue" evidence="8">
    <location>
        <position position="500"/>
    </location>
    <ligand>
        <name>heme</name>
        <dbReference type="ChEBI" id="CHEBI:30413"/>
    </ligand>
    <ligandPart>
        <name>Fe</name>
        <dbReference type="ChEBI" id="CHEBI:18248"/>
    </ligandPart>
</feature>
<comment type="similarity">
    <text evidence="2 9">Belongs to the cytochrome P450 family.</text>
</comment>
<dbReference type="CDD" id="cd11064">
    <property type="entry name" value="CYP86A"/>
    <property type="match status" value="1"/>
</dbReference>
<feature type="transmembrane region" description="Helical" evidence="10">
    <location>
        <begin position="21"/>
        <end position="42"/>
    </location>
</feature>
<evidence type="ECO:0008006" key="13">
    <source>
        <dbReference type="Google" id="ProtNLM"/>
    </source>
</evidence>
<dbReference type="PROSITE" id="PS00086">
    <property type="entry name" value="CYTOCHROME_P450"/>
    <property type="match status" value="1"/>
</dbReference>
<dbReference type="GO" id="GO:0004497">
    <property type="term" value="F:monooxygenase activity"/>
    <property type="evidence" value="ECO:0007669"/>
    <property type="project" value="UniProtKB-KW"/>
</dbReference>
<dbReference type="InterPro" id="IPR002401">
    <property type="entry name" value="Cyt_P450_E_grp-I"/>
</dbReference>
<dbReference type="Pfam" id="PF00067">
    <property type="entry name" value="p450"/>
    <property type="match status" value="2"/>
</dbReference>
<protein>
    <recommendedName>
        <fullName evidence="13">Cytochrome P450</fullName>
    </recommendedName>
</protein>
<accession>A0A0S3T768</accession>